<dbReference type="PROSITE" id="PS50977">
    <property type="entry name" value="HTH_TETR_2"/>
    <property type="match status" value="1"/>
</dbReference>
<evidence type="ECO:0000256" key="2">
    <source>
        <dbReference type="PROSITE-ProRule" id="PRU00335"/>
    </source>
</evidence>
<organism evidence="4 5">
    <name type="scientific">Lactobacillus helveticus</name>
    <name type="common">Lactobacillus suntoryeus</name>
    <dbReference type="NCBI Taxonomy" id="1587"/>
    <lineage>
        <taxon>Bacteria</taxon>
        <taxon>Bacillati</taxon>
        <taxon>Bacillota</taxon>
        <taxon>Bacilli</taxon>
        <taxon>Lactobacillales</taxon>
        <taxon>Lactobacillaceae</taxon>
        <taxon>Lactobacillus</taxon>
    </lineage>
</organism>
<dbReference type="InterPro" id="IPR001647">
    <property type="entry name" value="HTH_TetR"/>
</dbReference>
<evidence type="ECO:0000313" key="5">
    <source>
        <dbReference type="Proteomes" id="UP000063930"/>
    </source>
</evidence>
<dbReference type="Proteomes" id="UP000063930">
    <property type="component" value="Chromosome"/>
</dbReference>
<keyword evidence="1 2" id="KW-0238">DNA-binding</keyword>
<dbReference type="EMBL" id="CP012381">
    <property type="protein sequence ID" value="ALI51917.1"/>
    <property type="molecule type" value="Genomic_DNA"/>
</dbReference>
<feature type="DNA-binding region" description="H-T-H motif" evidence="2">
    <location>
        <begin position="41"/>
        <end position="60"/>
    </location>
</feature>
<protein>
    <submittedName>
        <fullName evidence="4">TetR family transcriptional regulator</fullName>
    </submittedName>
</protein>
<reference evidence="4 5" key="1">
    <citation type="submission" date="2015-08" db="EMBL/GenBank/DDBJ databases">
        <title>Complete genome sequence of Lactobacillus helveticus CAUH18, a probiotic strain originated from koumiss.</title>
        <authorList>
            <person name="Yang Y."/>
            <person name="Hao Y."/>
        </authorList>
    </citation>
    <scope>NUCLEOTIDE SEQUENCE [LARGE SCALE GENOMIC DNA]</scope>
    <source>
        <strain evidence="4 5">CAUH18</strain>
    </source>
</reference>
<feature type="domain" description="HTH tetR-type" evidence="3">
    <location>
        <begin position="18"/>
        <end position="78"/>
    </location>
</feature>
<dbReference type="Gene3D" id="1.10.357.10">
    <property type="entry name" value="Tetracycline Repressor, domain 2"/>
    <property type="match status" value="1"/>
</dbReference>
<accession>A0AAC9EZ14</accession>
<evidence type="ECO:0000259" key="3">
    <source>
        <dbReference type="PROSITE" id="PS50977"/>
    </source>
</evidence>
<sequence length="220" mass="25359">MFFYLVITRWNILDIRTQTTKSNLKKALLQCMKKQAFSEIKVKDIILASGISSRTFYQYYKDTHALLLAVEDDILAEFNKALLADRSAVNGIDHVLSQDELITVAENISRNSISFFLKNKTKLEILTSDNGDIRFFNKMVEYANKEFAVRMEKMNPNYKAILAQEQSLPPEIVLGIFDINIINVVLQLIKYNDELSPADMRRYIAGYLTRTPLQFLGLMQ</sequence>
<dbReference type="InterPro" id="IPR009057">
    <property type="entry name" value="Homeodomain-like_sf"/>
</dbReference>
<dbReference type="AlphaFoldDB" id="A0AAC9EZ14"/>
<proteinExistence type="predicted"/>
<evidence type="ECO:0000256" key="1">
    <source>
        <dbReference type="ARBA" id="ARBA00023125"/>
    </source>
</evidence>
<gene>
    <name evidence="4" type="ORF">ALV80_01355</name>
</gene>
<dbReference type="GO" id="GO:0003677">
    <property type="term" value="F:DNA binding"/>
    <property type="evidence" value="ECO:0007669"/>
    <property type="project" value="UniProtKB-UniRule"/>
</dbReference>
<dbReference type="PANTHER" id="PTHR43479">
    <property type="entry name" value="ACREF/ENVCD OPERON REPRESSOR-RELATED"/>
    <property type="match status" value="1"/>
</dbReference>
<dbReference type="PANTHER" id="PTHR43479:SF7">
    <property type="entry name" value="TETR-FAMILY TRANSCRIPTIONAL REGULATOR"/>
    <property type="match status" value="1"/>
</dbReference>
<dbReference type="InterPro" id="IPR050624">
    <property type="entry name" value="HTH-type_Tx_Regulator"/>
</dbReference>
<evidence type="ECO:0000313" key="4">
    <source>
        <dbReference type="EMBL" id="ALI51917.1"/>
    </source>
</evidence>
<name>A0AAC9EZ14_LACHE</name>
<dbReference type="SUPFAM" id="SSF46689">
    <property type="entry name" value="Homeodomain-like"/>
    <property type="match status" value="1"/>
</dbReference>